<name>A0A810N3G6_9ACTN</name>
<accession>A0A810N3G6</accession>
<organism evidence="2 3">
    <name type="scientific">Polymorphospora rubra</name>
    <dbReference type="NCBI Taxonomy" id="338584"/>
    <lineage>
        <taxon>Bacteria</taxon>
        <taxon>Bacillati</taxon>
        <taxon>Actinomycetota</taxon>
        <taxon>Actinomycetes</taxon>
        <taxon>Micromonosporales</taxon>
        <taxon>Micromonosporaceae</taxon>
        <taxon>Polymorphospora</taxon>
    </lineage>
</organism>
<dbReference type="PANTHER" id="PTHR43245:SF55">
    <property type="entry name" value="NAD(P)-BINDING DOMAIN-CONTAINING PROTEIN"/>
    <property type="match status" value="1"/>
</dbReference>
<dbReference type="KEGG" id="pry:Prubr_44810"/>
<dbReference type="Pfam" id="PF01370">
    <property type="entry name" value="Epimerase"/>
    <property type="match status" value="1"/>
</dbReference>
<dbReference type="InterPro" id="IPR036291">
    <property type="entry name" value="NAD(P)-bd_dom_sf"/>
</dbReference>
<dbReference type="Proteomes" id="UP000680866">
    <property type="component" value="Chromosome"/>
</dbReference>
<proteinExistence type="predicted"/>
<gene>
    <name evidence="2" type="ORF">Prubr_44810</name>
</gene>
<dbReference type="InterPro" id="IPR050177">
    <property type="entry name" value="Lipid_A_modif_metabolic_enz"/>
</dbReference>
<dbReference type="InterPro" id="IPR001509">
    <property type="entry name" value="Epimerase_deHydtase"/>
</dbReference>
<evidence type="ECO:0000259" key="1">
    <source>
        <dbReference type="Pfam" id="PF01370"/>
    </source>
</evidence>
<dbReference type="PANTHER" id="PTHR43245">
    <property type="entry name" value="BIFUNCTIONAL POLYMYXIN RESISTANCE PROTEIN ARNA"/>
    <property type="match status" value="1"/>
</dbReference>
<evidence type="ECO:0000313" key="2">
    <source>
        <dbReference type="EMBL" id="BCJ67460.1"/>
    </source>
</evidence>
<reference evidence="2" key="1">
    <citation type="submission" date="2020-08" db="EMBL/GenBank/DDBJ databases">
        <title>Whole genome shotgun sequence of Polymorphospora rubra NBRC 101157.</title>
        <authorList>
            <person name="Komaki H."/>
            <person name="Tamura T."/>
        </authorList>
    </citation>
    <scope>NUCLEOTIDE SEQUENCE</scope>
    <source>
        <strain evidence="2">NBRC 101157</strain>
    </source>
</reference>
<dbReference type="AlphaFoldDB" id="A0A810N3G6"/>
<dbReference type="Gene3D" id="3.40.50.720">
    <property type="entry name" value="NAD(P)-binding Rossmann-like Domain"/>
    <property type="match status" value="1"/>
</dbReference>
<dbReference type="EMBL" id="AP023359">
    <property type="protein sequence ID" value="BCJ67460.1"/>
    <property type="molecule type" value="Genomic_DNA"/>
</dbReference>
<feature type="domain" description="NAD-dependent epimerase/dehydratase" evidence="1">
    <location>
        <begin position="15"/>
        <end position="225"/>
    </location>
</feature>
<evidence type="ECO:0000313" key="3">
    <source>
        <dbReference type="Proteomes" id="UP000680866"/>
    </source>
</evidence>
<sequence>MHRVVIRLTDGPRRVLVTGAAGRLGRATLDLLAGRGVPVTALDLHDPGDLPADRVVVGGAGDPAAVRAALAGVDAVVHCAAIPAPTMGTPEEVFAGNVRATFVTLEEAAQARVRRAVIASSIAVLGLSFAPRPLHPAWFPVDEAVPVQVADPYALSKQADEATAAMMARRYGMAVVALRFPLLGGPDDVLPGIAARFVDDPGFGAAHLWAYLDTRDAATVAWSALTVPLSGCHTLFVAAPDTLAPQPTEELLDRFHPGVPRRVPLPGRATPIAVGAATRLLGFRAEHRYPVGSGNGRPDDAAAGR</sequence>
<protein>
    <submittedName>
        <fullName evidence="2">NAD-dependent epimerase</fullName>
    </submittedName>
</protein>
<dbReference type="SUPFAM" id="SSF51735">
    <property type="entry name" value="NAD(P)-binding Rossmann-fold domains"/>
    <property type="match status" value="1"/>
</dbReference>
<keyword evidence="3" id="KW-1185">Reference proteome</keyword>